<keyword evidence="14" id="KW-1185">Reference proteome</keyword>
<dbReference type="EMBL" id="CP039355">
    <property type="protein sequence ID" value="QCE13360.1"/>
    <property type="molecule type" value="Genomic_DNA"/>
</dbReference>
<comment type="catalytic activity">
    <reaction evidence="10">
        <text>L-gulono-1,4-lactone + O2 = L-ascorbate + H2O2 + H(+)</text>
        <dbReference type="Rhea" id="RHEA:32363"/>
        <dbReference type="ChEBI" id="CHEBI:15378"/>
        <dbReference type="ChEBI" id="CHEBI:15379"/>
        <dbReference type="ChEBI" id="CHEBI:16240"/>
        <dbReference type="ChEBI" id="CHEBI:17587"/>
        <dbReference type="ChEBI" id="CHEBI:38290"/>
        <dbReference type="EC" id="1.1.3.8"/>
    </reaction>
</comment>
<dbReference type="Pfam" id="PF01565">
    <property type="entry name" value="FAD_binding_4"/>
    <property type="match status" value="1"/>
</dbReference>
<evidence type="ECO:0000256" key="1">
    <source>
        <dbReference type="ARBA" id="ARBA00001974"/>
    </source>
</evidence>
<proteinExistence type="inferred from homology"/>
<evidence type="ECO:0000256" key="9">
    <source>
        <dbReference type="ARBA" id="ARBA00023002"/>
    </source>
</evidence>
<comment type="pathway">
    <text evidence="2">Cofactor biosynthesis; L-ascorbate biosynthesis.</text>
</comment>
<comment type="similarity">
    <text evidence="3">Belongs to the oxygen-dependent FAD-linked oxidoreductase family.</text>
</comment>
<keyword evidence="5" id="KW-0285">Flavoprotein</keyword>
<feature type="domain" description="FAD-binding PCMH-type" evidence="12">
    <location>
        <begin position="51"/>
        <end position="231"/>
    </location>
</feature>
<dbReference type="PROSITE" id="PS51387">
    <property type="entry name" value="FAD_PCMH"/>
    <property type="match status" value="1"/>
</dbReference>
<protein>
    <recommendedName>
        <fullName evidence="4">L-gulonolactone oxidase</fullName>
        <ecNumber evidence="4">1.1.3.8</ecNumber>
    </recommendedName>
</protein>
<dbReference type="EC" id="1.1.3.8" evidence="4"/>
<evidence type="ECO:0000256" key="5">
    <source>
        <dbReference type="ARBA" id="ARBA00022630"/>
    </source>
</evidence>
<keyword evidence="6" id="KW-0060">Ascorbate biosynthesis</keyword>
<comment type="cofactor">
    <cofactor evidence="1">
        <name>FAD</name>
        <dbReference type="ChEBI" id="CHEBI:57692"/>
    </cofactor>
</comment>
<sequence length="657" mass="72225">MKEQVLRFTLVFLFICVCGVIATPPEDPIQCASKNTKCTITNTYGMFPDRATCNASEVVYPTSEEELVAAVASASKNKRKVKVATRFSHSITKLACTDGENGLLISTKNLNKILNIDAKEGTMTVQSGVSLREIMAAAADAGLALPYAPYWWGLTIGGMMGTGAHGSTLWGKGSAVHEYVVELRIVTPSGPKDGYAKVRTLDESDPSLNAARVSLGVLGVLSQVTLKLQPLFKRSITYVTKNDSDLGDELLTFGTKHEFADVMWYPSQKKAVYRIDDRVPVSANGTGLYNFFPFRSTPSVALAVVRSTEELQEALHDANGKCISAKLITGLLSGIAYGLTNNGIFRGYPVVGYSNRMQASGTCLDSFHDDLITACPWDPRIKGEFFFQTTFSIPMSDVKNFVEDVQKLVELEPKSLCGLEMENGILMRYVTASSAYLGKSEDAVDLIKRSITYVTKNDSDLGDELLTFGRKHEFGDVMWYPSHKKAVYRIDDRVSVNASGNGLYNFFPFRSTPSIALAIVRSTEELDEALHYANGKCIAAKLITALLSSIAYGLTNNGHFHGYPVVGYSHRMQASGTCLDSYHDDLITACPWDPRIKGEFFHQTTFSIPLSDVKNFVKDVQKLVELEPKSLCGLEMENGILMRYIENPLDLGFSVFC</sequence>
<dbReference type="GO" id="GO:0050105">
    <property type="term" value="F:L-gulonolactone oxidase activity"/>
    <property type="evidence" value="ECO:0007669"/>
    <property type="project" value="UniProtKB-EC"/>
</dbReference>
<gene>
    <name evidence="13" type="ORF">DEO72_LG11g353</name>
</gene>
<name>A0A4D6NHY3_VIGUN</name>
<evidence type="ECO:0000256" key="10">
    <source>
        <dbReference type="ARBA" id="ARBA00048083"/>
    </source>
</evidence>
<evidence type="ECO:0000313" key="14">
    <source>
        <dbReference type="Proteomes" id="UP000501690"/>
    </source>
</evidence>
<evidence type="ECO:0000256" key="3">
    <source>
        <dbReference type="ARBA" id="ARBA00005466"/>
    </source>
</evidence>
<dbReference type="InterPro" id="IPR010030">
    <property type="entry name" value="GULO_Plant"/>
</dbReference>
<dbReference type="FunFam" id="3.30.465.10:FF:000033">
    <property type="entry name" value="L-gulonolactone oxidase 5"/>
    <property type="match status" value="1"/>
</dbReference>
<dbReference type="InterPro" id="IPR006094">
    <property type="entry name" value="Oxid_FAD_bind_N"/>
</dbReference>
<dbReference type="AlphaFoldDB" id="A0A4D6NHY3"/>
<evidence type="ECO:0000256" key="11">
    <source>
        <dbReference type="SAM" id="SignalP"/>
    </source>
</evidence>
<dbReference type="InterPro" id="IPR016166">
    <property type="entry name" value="FAD-bd_PCMH"/>
</dbReference>
<dbReference type="Gene3D" id="3.30.465.10">
    <property type="match status" value="1"/>
</dbReference>
<dbReference type="Gene3D" id="3.30.43.10">
    <property type="entry name" value="Uridine Diphospho-n-acetylenolpyruvylglucosamine Reductase, domain 2"/>
    <property type="match status" value="1"/>
</dbReference>
<dbReference type="InterPro" id="IPR016169">
    <property type="entry name" value="FAD-bd_PCMH_sub2"/>
</dbReference>
<dbReference type="GO" id="GO:0019853">
    <property type="term" value="P:L-ascorbic acid biosynthetic process"/>
    <property type="evidence" value="ECO:0007669"/>
    <property type="project" value="UniProtKB-KW"/>
</dbReference>
<dbReference type="PANTHER" id="PTHR13878">
    <property type="entry name" value="GULONOLACTONE OXIDASE"/>
    <property type="match status" value="1"/>
</dbReference>
<evidence type="ECO:0000256" key="7">
    <source>
        <dbReference type="ARBA" id="ARBA00022729"/>
    </source>
</evidence>
<dbReference type="InterPro" id="IPR036318">
    <property type="entry name" value="FAD-bd_PCMH-like_sf"/>
</dbReference>
<feature type="signal peptide" evidence="11">
    <location>
        <begin position="1"/>
        <end position="22"/>
    </location>
</feature>
<dbReference type="Proteomes" id="UP000501690">
    <property type="component" value="Linkage Group LG11"/>
</dbReference>
<dbReference type="SUPFAM" id="SSF56176">
    <property type="entry name" value="FAD-binding/transporter-associated domain-like"/>
    <property type="match status" value="1"/>
</dbReference>
<evidence type="ECO:0000256" key="4">
    <source>
        <dbReference type="ARBA" id="ARBA00013121"/>
    </source>
</evidence>
<dbReference type="GO" id="GO:0071949">
    <property type="term" value="F:FAD binding"/>
    <property type="evidence" value="ECO:0007669"/>
    <property type="project" value="InterPro"/>
</dbReference>
<keyword evidence="7 11" id="KW-0732">Signal</keyword>
<evidence type="ECO:0000313" key="13">
    <source>
        <dbReference type="EMBL" id="QCE13360.1"/>
    </source>
</evidence>
<feature type="chain" id="PRO_5020034578" description="L-gulonolactone oxidase" evidence="11">
    <location>
        <begin position="23"/>
        <end position="657"/>
    </location>
</feature>
<evidence type="ECO:0000256" key="8">
    <source>
        <dbReference type="ARBA" id="ARBA00022827"/>
    </source>
</evidence>
<keyword evidence="8" id="KW-0274">FAD</keyword>
<dbReference type="NCBIfam" id="TIGR01677">
    <property type="entry name" value="pln_FAD_oxido"/>
    <property type="match status" value="1"/>
</dbReference>
<accession>A0A4D6NHY3</accession>
<dbReference type="PANTHER" id="PTHR13878:SF157">
    <property type="entry name" value="L-GULONOLACTONE OXIDASE"/>
    <property type="match status" value="1"/>
</dbReference>
<dbReference type="InterPro" id="IPR050432">
    <property type="entry name" value="FAD-linked_Oxidoreductases_BP"/>
</dbReference>
<reference evidence="13 14" key="1">
    <citation type="submission" date="2019-04" db="EMBL/GenBank/DDBJ databases">
        <title>An improved genome assembly and genetic linkage map for asparagus bean, Vigna unguiculata ssp. sesquipedialis.</title>
        <authorList>
            <person name="Xia Q."/>
            <person name="Zhang R."/>
            <person name="Dong Y."/>
        </authorList>
    </citation>
    <scope>NUCLEOTIDE SEQUENCE [LARGE SCALE GENOMIC DNA]</scope>
    <source>
        <tissue evidence="13">Leaf</tissue>
    </source>
</reference>
<evidence type="ECO:0000256" key="2">
    <source>
        <dbReference type="ARBA" id="ARBA00005147"/>
    </source>
</evidence>
<organism evidence="13 14">
    <name type="scientific">Vigna unguiculata</name>
    <name type="common">Cowpea</name>
    <dbReference type="NCBI Taxonomy" id="3917"/>
    <lineage>
        <taxon>Eukaryota</taxon>
        <taxon>Viridiplantae</taxon>
        <taxon>Streptophyta</taxon>
        <taxon>Embryophyta</taxon>
        <taxon>Tracheophyta</taxon>
        <taxon>Spermatophyta</taxon>
        <taxon>Magnoliopsida</taxon>
        <taxon>eudicotyledons</taxon>
        <taxon>Gunneridae</taxon>
        <taxon>Pentapetalae</taxon>
        <taxon>rosids</taxon>
        <taxon>fabids</taxon>
        <taxon>Fabales</taxon>
        <taxon>Fabaceae</taxon>
        <taxon>Papilionoideae</taxon>
        <taxon>50 kb inversion clade</taxon>
        <taxon>NPAAA clade</taxon>
        <taxon>indigoferoid/millettioid clade</taxon>
        <taxon>Phaseoleae</taxon>
        <taxon>Vigna</taxon>
    </lineage>
</organism>
<keyword evidence="9" id="KW-0560">Oxidoreductase</keyword>
<dbReference type="InterPro" id="IPR016167">
    <property type="entry name" value="FAD-bd_PCMH_sub1"/>
</dbReference>
<evidence type="ECO:0000259" key="12">
    <source>
        <dbReference type="PROSITE" id="PS51387"/>
    </source>
</evidence>
<evidence type="ECO:0000256" key="6">
    <source>
        <dbReference type="ARBA" id="ARBA00022644"/>
    </source>
</evidence>